<sequence length="319" mass="35366">MATDISTALRGYGGDGEREQERSMAHSNAAQLPPTPQAALAPAQDKLNWCREQIEIRVVGLSWTDWATPWGSSKDDNIGTLSQLVAHLKEVLKEESSLRARGELPSKQRALESTIWLAEECPAPQFKRKTFKALGTPTAQAEALAQDQVRLSPAEVLGAAQKRRAELEAAGEIDWVSDRQPYPTGQGPVPDKSLVGKTLEVRWRYRHVETGQPVYIWCEGIVEKVADGEKDKATARCKRTLPAGVVQIRWAADIEYDEEETLVWSVLKPSGFNKDVHLGWRFAASELKRMEAAKEARKAKGASKARAAKKNENFPVENS</sequence>
<name>A0AB34IMW0_PRYPA</name>
<evidence type="ECO:0000313" key="2">
    <source>
        <dbReference type="EMBL" id="KAL1502961.1"/>
    </source>
</evidence>
<reference evidence="2 3" key="1">
    <citation type="journal article" date="2024" name="Science">
        <title>Giant polyketide synthase enzymes in the biosynthesis of giant marine polyether toxins.</title>
        <authorList>
            <person name="Fallon T.R."/>
            <person name="Shende V.V."/>
            <person name="Wierzbicki I.H."/>
            <person name="Pendleton A.L."/>
            <person name="Watervoot N.F."/>
            <person name="Auber R.P."/>
            <person name="Gonzalez D.J."/>
            <person name="Wisecaver J.H."/>
            <person name="Moore B.S."/>
        </authorList>
    </citation>
    <scope>NUCLEOTIDE SEQUENCE [LARGE SCALE GENOMIC DNA]</scope>
    <source>
        <strain evidence="2 3">12B1</strain>
    </source>
</reference>
<gene>
    <name evidence="2" type="ORF">AB1Y20_011032</name>
</gene>
<dbReference type="AlphaFoldDB" id="A0AB34IMW0"/>
<dbReference type="Proteomes" id="UP001515480">
    <property type="component" value="Unassembled WGS sequence"/>
</dbReference>
<accession>A0AB34IMW0</accession>
<evidence type="ECO:0000256" key="1">
    <source>
        <dbReference type="SAM" id="MobiDB-lite"/>
    </source>
</evidence>
<organism evidence="2 3">
    <name type="scientific">Prymnesium parvum</name>
    <name type="common">Toxic golden alga</name>
    <dbReference type="NCBI Taxonomy" id="97485"/>
    <lineage>
        <taxon>Eukaryota</taxon>
        <taxon>Haptista</taxon>
        <taxon>Haptophyta</taxon>
        <taxon>Prymnesiophyceae</taxon>
        <taxon>Prymnesiales</taxon>
        <taxon>Prymnesiaceae</taxon>
        <taxon>Prymnesium</taxon>
    </lineage>
</organism>
<proteinExistence type="predicted"/>
<comment type="caution">
    <text evidence="2">The sequence shown here is derived from an EMBL/GenBank/DDBJ whole genome shotgun (WGS) entry which is preliminary data.</text>
</comment>
<dbReference type="EMBL" id="JBGBPQ010000022">
    <property type="protein sequence ID" value="KAL1502961.1"/>
    <property type="molecule type" value="Genomic_DNA"/>
</dbReference>
<feature type="region of interest" description="Disordered" evidence="1">
    <location>
        <begin position="1"/>
        <end position="37"/>
    </location>
</feature>
<feature type="compositionally biased region" description="Basic and acidic residues" evidence="1">
    <location>
        <begin position="15"/>
        <end position="24"/>
    </location>
</feature>
<evidence type="ECO:0008006" key="4">
    <source>
        <dbReference type="Google" id="ProtNLM"/>
    </source>
</evidence>
<feature type="compositionally biased region" description="Basic residues" evidence="1">
    <location>
        <begin position="299"/>
        <end position="308"/>
    </location>
</feature>
<keyword evidence="3" id="KW-1185">Reference proteome</keyword>
<feature type="region of interest" description="Disordered" evidence="1">
    <location>
        <begin position="298"/>
        <end position="319"/>
    </location>
</feature>
<protein>
    <recommendedName>
        <fullName evidence="4">Chromo domain-containing protein</fullName>
    </recommendedName>
</protein>
<evidence type="ECO:0000313" key="3">
    <source>
        <dbReference type="Proteomes" id="UP001515480"/>
    </source>
</evidence>